<dbReference type="InterPro" id="IPR036465">
    <property type="entry name" value="vWFA_dom_sf"/>
</dbReference>
<dbReference type="InterPro" id="IPR031965">
    <property type="entry name" value="CBM26"/>
</dbReference>
<feature type="region of interest" description="Disordered" evidence="5">
    <location>
        <begin position="826"/>
        <end position="885"/>
    </location>
</feature>
<dbReference type="CDD" id="cd00198">
    <property type="entry name" value="vWFA"/>
    <property type="match status" value="1"/>
</dbReference>
<dbReference type="EMBL" id="PCGY01000009">
    <property type="protein sequence ID" value="PKU93021.1"/>
    <property type="molecule type" value="Genomic_DNA"/>
</dbReference>
<dbReference type="GO" id="GO:0005509">
    <property type="term" value="F:calcium ion binding"/>
    <property type="evidence" value="ECO:0007669"/>
    <property type="project" value="InterPro"/>
</dbReference>
<dbReference type="PROSITE" id="PS50234">
    <property type="entry name" value="VWFA"/>
    <property type="match status" value="1"/>
</dbReference>
<feature type="region of interest" description="Disordered" evidence="5">
    <location>
        <begin position="325"/>
        <end position="420"/>
    </location>
</feature>
<dbReference type="CDD" id="cd20742">
    <property type="entry name" value="FIX_vWA-like"/>
    <property type="match status" value="1"/>
</dbReference>
<evidence type="ECO:0000256" key="2">
    <source>
        <dbReference type="ARBA" id="ARBA00022525"/>
    </source>
</evidence>
<dbReference type="AlphaFoldDB" id="A0A2N3QMW1"/>
<accession>A0A2N3QMW1</accession>
<dbReference type="Pfam" id="PF16738">
    <property type="entry name" value="CBM26"/>
    <property type="match status" value="3"/>
</dbReference>
<feature type="compositionally biased region" description="Basic and acidic residues" evidence="5">
    <location>
        <begin position="398"/>
        <end position="420"/>
    </location>
</feature>
<dbReference type="InterPro" id="IPR053180">
    <property type="entry name" value="Ca-binding_acidic-repeat"/>
</dbReference>
<comment type="subcellular location">
    <subcellularLocation>
        <location evidence="1">Secreted</location>
    </subcellularLocation>
</comment>
<dbReference type="Gene3D" id="3.40.1350.110">
    <property type="match status" value="1"/>
</dbReference>
<feature type="compositionally biased region" description="Acidic residues" evidence="5">
    <location>
        <begin position="388"/>
        <end position="397"/>
    </location>
</feature>
<evidence type="ECO:0000256" key="1">
    <source>
        <dbReference type="ARBA" id="ARBA00004613"/>
    </source>
</evidence>
<dbReference type="SUPFAM" id="SSF53300">
    <property type="entry name" value="vWA-like"/>
    <property type="match status" value="1"/>
</dbReference>
<dbReference type="InterPro" id="IPR013783">
    <property type="entry name" value="Ig-like_fold"/>
</dbReference>
<dbReference type="Pfam" id="PF18884">
    <property type="entry name" value="TSP3_bac"/>
    <property type="match status" value="6"/>
</dbReference>
<keyword evidence="3 6" id="KW-0732">Signal</keyword>
<evidence type="ECO:0000256" key="4">
    <source>
        <dbReference type="ARBA" id="ARBA00022837"/>
    </source>
</evidence>
<organism evidence="8 9">
    <name type="scientific">Bifidobacterium thermophilum</name>
    <dbReference type="NCBI Taxonomy" id="33905"/>
    <lineage>
        <taxon>Bacteria</taxon>
        <taxon>Bacillati</taxon>
        <taxon>Actinomycetota</taxon>
        <taxon>Actinomycetes</taxon>
        <taxon>Bifidobacteriales</taxon>
        <taxon>Bifidobacteriaceae</taxon>
        <taxon>Bifidobacterium</taxon>
    </lineage>
</organism>
<feature type="domain" description="VWFA" evidence="7">
    <location>
        <begin position="578"/>
        <end position="749"/>
    </location>
</feature>
<feature type="compositionally biased region" description="Acidic residues" evidence="5">
    <location>
        <begin position="829"/>
        <end position="842"/>
    </location>
</feature>
<dbReference type="InterPro" id="IPR059100">
    <property type="entry name" value="TSP3_bac"/>
</dbReference>
<reference evidence="8 9" key="1">
    <citation type="submission" date="2017-10" db="EMBL/GenBank/DDBJ databases">
        <title>Bifidobacterium genomics.</title>
        <authorList>
            <person name="Lugli G.A."/>
            <person name="Milani C."/>
            <person name="Mancabelli L."/>
        </authorList>
    </citation>
    <scope>NUCLEOTIDE SEQUENCE [LARGE SCALE GENOMIC DNA]</scope>
    <source>
        <strain evidence="8 9">1542B</strain>
    </source>
</reference>
<keyword evidence="2" id="KW-0964">Secreted</keyword>
<evidence type="ECO:0000313" key="8">
    <source>
        <dbReference type="EMBL" id="PKU93021.1"/>
    </source>
</evidence>
<evidence type="ECO:0000256" key="5">
    <source>
        <dbReference type="SAM" id="MobiDB-lite"/>
    </source>
</evidence>
<dbReference type="Gene3D" id="3.40.50.410">
    <property type="entry name" value="von Willebrand factor, type A domain"/>
    <property type="match status" value="1"/>
</dbReference>
<comment type="caution">
    <text evidence="8">The sequence shown here is derived from an EMBL/GenBank/DDBJ whole genome shotgun (WGS) entry which is preliminary data.</text>
</comment>
<dbReference type="PANTHER" id="PTHR37467">
    <property type="entry name" value="EXPORTED CALCIUM-BINDING GLYCOPROTEIN-RELATED"/>
    <property type="match status" value="1"/>
</dbReference>
<evidence type="ECO:0000313" key="9">
    <source>
        <dbReference type="Proteomes" id="UP000233727"/>
    </source>
</evidence>
<gene>
    <name evidence="8" type="ORF">CQR47_0419</name>
</gene>
<dbReference type="Gene3D" id="4.10.1080.10">
    <property type="entry name" value="TSP type-3 repeat"/>
    <property type="match status" value="1"/>
</dbReference>
<sequence>MRGSRLSCVLCALLSMFMVMPASVASAATDGSGGSGEVTIHYYDSAGWAKPFAYMYGDGVRSASWPGERMTDDGDGWYSVTVDAPHGLRVLFSDNGKSQHPGANQPGYEVNGEAWFVGSTRHDSMPEGMKVHFYDYANWGKVRLYYYSEAARGPTWPGEAMHADGDGWYTATIFGTQPARVLFNDGGSRQTPASGQEGHLVTAEAWCRNGVWTDTRPDGVLVMFHKPSGWGSPRIYYYTSDADTGPAWPGNAMKHMADGWYSYTITKYAKARVLFNDGGHQVPAKSAPGYEASGVCRWDGGDWSCGDPAIDGDDDGVPDVLGMMLGGDSDTDGDGLPDAFETIRTGTDPSRADSDGDGVADGDEDPDGDGLTNLNEREIGTDPMAADTDGDGLTDGEETTRTHTDPLKSDTDGDGVDDRREIQWGTDPLVPQETFDVTAPAEDVGQGDVDVSVSVNLPASQAATLDVRRYDNPSYFPDDMPGLIGDAYEFTVDGQVGSATLRFRFDESLLSDSSFDPAICWFDEKEQRLEELDTTVTGNEATATVSHFSKYVLVNRTTFHDSFSWEDVWGDEQFNAVQTVFVIDDSGSMWSNDRGKKRLSVARDLVGRFPGNTRTGVVRFADGATDLTGGLTDAQTAKNALADANFHDSGGTSMYLAVRQALNMFQGDDDATLRNIIVLSDGETADTRLHDSVVAEANKRKVKINAVGLGGGGPGSYFERWMKPLASQTGGESYLAQDADALDGIYENIGKLIDIETDSDGDGIPDWYEDHLVLFNGVSLKLDKNNPDTDGDGIPDGEEIDRLDYRYNADRTKVIVTGRLITNPTLVDSDGDGIADADEPDPTTDPMNPDTDGDGLTDGDEVRRNFDPTSPDPDGDGRRDDRELADDTSPYVYDKAWYEQFACFVVGALAGDFITDDDDPVTLAGQIIGGVIPTSDVRDAIANVKHGDYAFAVISAAGIVPAAGDAAKGAAKAGRFILRNIDDPAKAARLLAILEESCPSVVAKLGGSDGFVKAAASFSQTGHARLTKKEKQHLVKAVNKAGLAKHLVTSGRDLPIAATIDTGKNVWNERWLKRGDIIDEHLNGHSTGRGLGRTFPVADRLENRVLVSTKSLDLDARSYQTPGRLRSRLNKYVKDLEGFEDKYFNKVDGNGNKYMYWGKEKFTANKYDSKMLEVVFPDTAIGNDIAEALRAFQREHAGTGMQIVYKIAK</sequence>
<dbReference type="SMART" id="SM00327">
    <property type="entry name" value="VWA"/>
    <property type="match status" value="1"/>
</dbReference>
<dbReference type="GO" id="GO:0005975">
    <property type="term" value="P:carbohydrate metabolic process"/>
    <property type="evidence" value="ECO:0007669"/>
    <property type="project" value="UniProtKB-ARBA"/>
</dbReference>
<dbReference type="Gene3D" id="2.60.40.10">
    <property type="entry name" value="Immunoglobulins"/>
    <property type="match status" value="3"/>
</dbReference>
<protein>
    <submittedName>
        <fullName evidence="8">von Willebrand factor type A</fullName>
    </submittedName>
</protein>
<dbReference type="STRING" id="33905.BTHE_1901"/>
<dbReference type="Proteomes" id="UP000233727">
    <property type="component" value="Unassembled WGS sequence"/>
</dbReference>
<feature type="chain" id="PRO_5014950079" evidence="6">
    <location>
        <begin position="28"/>
        <end position="1209"/>
    </location>
</feature>
<dbReference type="PANTHER" id="PTHR37467:SF1">
    <property type="entry name" value="EXPORTED CALCIUM-BINDING GLYCOPROTEIN"/>
    <property type="match status" value="1"/>
</dbReference>
<name>A0A2N3QMW1_9BIFI</name>
<proteinExistence type="predicted"/>
<dbReference type="SUPFAM" id="SSF103647">
    <property type="entry name" value="TSP type-3 repeat"/>
    <property type="match status" value="1"/>
</dbReference>
<dbReference type="InterPro" id="IPR028974">
    <property type="entry name" value="TSP_type-3_rpt"/>
</dbReference>
<dbReference type="InterPro" id="IPR002035">
    <property type="entry name" value="VWF_A"/>
</dbReference>
<feature type="compositionally biased region" description="Acidic residues" evidence="5">
    <location>
        <begin position="355"/>
        <end position="368"/>
    </location>
</feature>
<evidence type="ECO:0000256" key="6">
    <source>
        <dbReference type="SAM" id="SignalP"/>
    </source>
</evidence>
<feature type="signal peptide" evidence="6">
    <location>
        <begin position="1"/>
        <end position="27"/>
    </location>
</feature>
<dbReference type="RefSeq" id="WP_101454931.1">
    <property type="nucleotide sequence ID" value="NZ_PCGY01000009.1"/>
</dbReference>
<evidence type="ECO:0000259" key="7">
    <source>
        <dbReference type="PROSITE" id="PS50234"/>
    </source>
</evidence>
<dbReference type="Pfam" id="PF13519">
    <property type="entry name" value="VWA_2"/>
    <property type="match status" value="1"/>
</dbReference>
<keyword evidence="4" id="KW-0106">Calcium</keyword>
<evidence type="ECO:0000256" key="3">
    <source>
        <dbReference type="ARBA" id="ARBA00022729"/>
    </source>
</evidence>